<sequence length="325" mass="34485">MDCATQPRGSFPGGIARPGTSLFLARIGAVLLGFGAPAVSLLVLAGAAIEIRAIDMHAVLAMVPRTPLFWLVFLLAYATPILADWLLYRRIWRLPLTGLAPLTRKLVGNELVLSYAGDAYLYAWARRRGVAEAAAFRAVSDVAILSAVASNATTLIVAAIAMPFFGMIGLDFPPWAVAGLVVAMLAVPMAALMLRDRLFLLPRRDLALTLAVQVGRATLTMVLIALLWHLALPDVAPVWWLIFAALKLLVSRLAFISNRDLVLAGLSVLLLGPHAELAVLMTMIAALTICTHILAGTALLVKDMVAGTIHRVQPGGIDAAGVAPA</sequence>
<keyword evidence="1" id="KW-1133">Transmembrane helix</keyword>
<protein>
    <recommendedName>
        <fullName evidence="4">Flippase-like domain-containing protein</fullName>
    </recommendedName>
</protein>
<comment type="caution">
    <text evidence="2">The sequence shown here is derived from an EMBL/GenBank/DDBJ whole genome shotgun (WGS) entry which is preliminary data.</text>
</comment>
<feature type="transmembrane region" description="Helical" evidence="1">
    <location>
        <begin position="23"/>
        <end position="48"/>
    </location>
</feature>
<organism evidence="2 3">
    <name type="scientific">Sphingomonas oligophenolica</name>
    <dbReference type="NCBI Taxonomy" id="301154"/>
    <lineage>
        <taxon>Bacteria</taxon>
        <taxon>Pseudomonadati</taxon>
        <taxon>Pseudomonadota</taxon>
        <taxon>Alphaproteobacteria</taxon>
        <taxon>Sphingomonadales</taxon>
        <taxon>Sphingomonadaceae</taxon>
        <taxon>Sphingomonas</taxon>
    </lineage>
</organism>
<dbReference type="RefSeq" id="WP_343887325.1">
    <property type="nucleotide sequence ID" value="NZ_BAAAEH010000002.1"/>
</dbReference>
<feature type="transmembrane region" description="Helical" evidence="1">
    <location>
        <begin position="277"/>
        <end position="301"/>
    </location>
</feature>
<dbReference type="Proteomes" id="UP001419910">
    <property type="component" value="Unassembled WGS sequence"/>
</dbReference>
<accession>A0ABU9Y0N9</accession>
<evidence type="ECO:0000313" key="3">
    <source>
        <dbReference type="Proteomes" id="UP001419910"/>
    </source>
</evidence>
<feature type="transmembrane region" description="Helical" evidence="1">
    <location>
        <begin position="206"/>
        <end position="231"/>
    </location>
</feature>
<evidence type="ECO:0008006" key="4">
    <source>
        <dbReference type="Google" id="ProtNLM"/>
    </source>
</evidence>
<feature type="transmembrane region" description="Helical" evidence="1">
    <location>
        <begin position="68"/>
        <end position="88"/>
    </location>
</feature>
<evidence type="ECO:0000256" key="1">
    <source>
        <dbReference type="SAM" id="Phobius"/>
    </source>
</evidence>
<dbReference type="EMBL" id="JBDIME010000004">
    <property type="protein sequence ID" value="MEN2789374.1"/>
    <property type="molecule type" value="Genomic_DNA"/>
</dbReference>
<gene>
    <name evidence="2" type="ORF">ABC974_07050</name>
</gene>
<keyword evidence="3" id="KW-1185">Reference proteome</keyword>
<feature type="transmembrane region" description="Helical" evidence="1">
    <location>
        <begin position="237"/>
        <end position="256"/>
    </location>
</feature>
<feature type="transmembrane region" description="Helical" evidence="1">
    <location>
        <begin position="172"/>
        <end position="194"/>
    </location>
</feature>
<keyword evidence="1" id="KW-0472">Membrane</keyword>
<reference evidence="2 3" key="1">
    <citation type="submission" date="2024-05" db="EMBL/GenBank/DDBJ databases">
        <authorList>
            <person name="Liu Q."/>
            <person name="Xin Y.-H."/>
        </authorList>
    </citation>
    <scope>NUCLEOTIDE SEQUENCE [LARGE SCALE GENOMIC DNA]</scope>
    <source>
        <strain evidence="2 3">CGMCC 1.10181</strain>
    </source>
</reference>
<proteinExistence type="predicted"/>
<keyword evidence="1" id="KW-0812">Transmembrane</keyword>
<name>A0ABU9Y0N9_9SPHN</name>
<feature type="transmembrane region" description="Helical" evidence="1">
    <location>
        <begin position="142"/>
        <end position="166"/>
    </location>
</feature>
<evidence type="ECO:0000313" key="2">
    <source>
        <dbReference type="EMBL" id="MEN2789374.1"/>
    </source>
</evidence>